<evidence type="ECO:0000313" key="1">
    <source>
        <dbReference type="EMBL" id="CAH2041634.1"/>
    </source>
</evidence>
<accession>A0ABN8HY63</accession>
<name>A0ABN8HY63_9NEOP</name>
<gene>
    <name evidence="1" type="ORF">IPOD504_LOCUS3303</name>
</gene>
<sequence length="144" mass="15741">MELSMIILDSIARDPVSRKATANRAVILRPACATLVPPAVCDELTRHRELQPFIYRQGLGQSDVGRRLGGRGFGCVRSMSSGDYPAPLASAKFRGASIYSTQGTVFGARQPVCRDSKHSEISHPNGHFSLHHYLKSLFTLTPGF</sequence>
<dbReference type="EMBL" id="OW152825">
    <property type="protein sequence ID" value="CAH2041634.1"/>
    <property type="molecule type" value="Genomic_DNA"/>
</dbReference>
<proteinExistence type="predicted"/>
<organism evidence="1 2">
    <name type="scientific">Iphiclides podalirius</name>
    <name type="common">scarce swallowtail</name>
    <dbReference type="NCBI Taxonomy" id="110791"/>
    <lineage>
        <taxon>Eukaryota</taxon>
        <taxon>Metazoa</taxon>
        <taxon>Ecdysozoa</taxon>
        <taxon>Arthropoda</taxon>
        <taxon>Hexapoda</taxon>
        <taxon>Insecta</taxon>
        <taxon>Pterygota</taxon>
        <taxon>Neoptera</taxon>
        <taxon>Endopterygota</taxon>
        <taxon>Lepidoptera</taxon>
        <taxon>Glossata</taxon>
        <taxon>Ditrysia</taxon>
        <taxon>Papilionoidea</taxon>
        <taxon>Papilionidae</taxon>
        <taxon>Papilioninae</taxon>
        <taxon>Iphiclides</taxon>
    </lineage>
</organism>
<feature type="non-terminal residue" evidence="1">
    <location>
        <position position="1"/>
    </location>
</feature>
<reference evidence="1" key="1">
    <citation type="submission" date="2022-03" db="EMBL/GenBank/DDBJ databases">
        <authorList>
            <person name="Martin H S."/>
        </authorList>
    </citation>
    <scope>NUCLEOTIDE SEQUENCE</scope>
</reference>
<dbReference type="Proteomes" id="UP000837857">
    <property type="component" value="Chromosome 13"/>
</dbReference>
<protein>
    <submittedName>
        <fullName evidence="1">Uncharacterized protein</fullName>
    </submittedName>
</protein>
<evidence type="ECO:0000313" key="2">
    <source>
        <dbReference type="Proteomes" id="UP000837857"/>
    </source>
</evidence>
<keyword evidence="2" id="KW-1185">Reference proteome</keyword>